<dbReference type="Proteomes" id="UP000246099">
    <property type="component" value="Chromosome"/>
</dbReference>
<evidence type="ECO:0000313" key="1">
    <source>
        <dbReference type="EMBL" id="AWO01820.1"/>
    </source>
</evidence>
<sequence length="72" mass="8098">MVNLHVITWNMGAAKGAYIYKGVKKGPNMMFFRHARGAANKVVTRYARDLQGKYICYWIGKSGLKFGDLLGN</sequence>
<gene>
    <name evidence="1" type="ORF">DLD77_08980</name>
</gene>
<dbReference type="EMBL" id="CP029600">
    <property type="protein sequence ID" value="AWO01820.1"/>
    <property type="molecule type" value="Genomic_DNA"/>
</dbReference>
<keyword evidence="2" id="KW-1185">Reference proteome</keyword>
<protein>
    <submittedName>
        <fullName evidence="1">Uncharacterized protein</fullName>
    </submittedName>
</protein>
<name>A0ABM6WCW9_9BACT</name>
<evidence type="ECO:0000313" key="2">
    <source>
        <dbReference type="Proteomes" id="UP000246099"/>
    </source>
</evidence>
<organism evidence="1 2">
    <name type="scientific">Chitinophaga alhagiae</name>
    <dbReference type="NCBI Taxonomy" id="2203219"/>
    <lineage>
        <taxon>Bacteria</taxon>
        <taxon>Pseudomonadati</taxon>
        <taxon>Bacteroidota</taxon>
        <taxon>Chitinophagia</taxon>
        <taxon>Chitinophagales</taxon>
        <taxon>Chitinophagaceae</taxon>
        <taxon>Chitinophaga</taxon>
    </lineage>
</organism>
<proteinExistence type="predicted"/>
<reference evidence="1 2" key="1">
    <citation type="submission" date="2018-05" db="EMBL/GenBank/DDBJ databases">
        <title>Chitinophaga sp. nov., isolated from rhizosphere soil of Alhagi.</title>
        <authorList>
            <person name="Liu Y."/>
        </authorList>
    </citation>
    <scope>NUCLEOTIDE SEQUENCE [LARGE SCALE GENOMIC DNA]</scope>
    <source>
        <strain evidence="1 2">T22</strain>
    </source>
</reference>
<accession>A0ABM6WCW9</accession>